<comment type="caution">
    <text evidence="1">The sequence shown here is derived from an EMBL/GenBank/DDBJ whole genome shotgun (WGS) entry which is preliminary data.</text>
</comment>
<gene>
    <name evidence="1" type="ORF">GMARGA_LOCUS9032</name>
</gene>
<evidence type="ECO:0000313" key="2">
    <source>
        <dbReference type="Proteomes" id="UP000789901"/>
    </source>
</evidence>
<proteinExistence type="predicted"/>
<name>A0ABN7URM6_GIGMA</name>
<dbReference type="EMBL" id="CAJVQB010004755">
    <property type="protein sequence ID" value="CAG8644671.1"/>
    <property type="molecule type" value="Genomic_DNA"/>
</dbReference>
<reference evidence="1 2" key="1">
    <citation type="submission" date="2021-06" db="EMBL/GenBank/DDBJ databases">
        <authorList>
            <person name="Kallberg Y."/>
            <person name="Tangrot J."/>
            <person name="Rosling A."/>
        </authorList>
    </citation>
    <scope>NUCLEOTIDE SEQUENCE [LARGE SCALE GENOMIC DNA]</scope>
    <source>
        <strain evidence="1 2">120-4 pot B 10/14</strain>
    </source>
</reference>
<accession>A0ABN7URM6</accession>
<keyword evidence="2" id="KW-1185">Reference proteome</keyword>
<sequence>MNPRTLVNIIDAEKLLLLNSNDASMSLLEPNVITSSHIIGVSNNQLWIQNLVENEKDIDEFKDNSLVDTYSCDEFKVNSLVDTYSCGEEIIQITKHAANDSSKKKHVGCLYAWIVKVTNEIEVLLIAWKYDHEMLVWNKIGDTIQIINNQYPIKYKLLESETTIQIIYDNNPDTIQIIVPVEFKLLRSEDLIMILFGGIYIWTAKTDKGIHLLNYWDELQLYDFYWDELEFYDLESYNSHFVKSPRFGQILKNMNETNVIMYKNIRTNECFKYENLLECYVEDL</sequence>
<evidence type="ECO:0000313" key="1">
    <source>
        <dbReference type="EMBL" id="CAG8644671.1"/>
    </source>
</evidence>
<organism evidence="1 2">
    <name type="scientific">Gigaspora margarita</name>
    <dbReference type="NCBI Taxonomy" id="4874"/>
    <lineage>
        <taxon>Eukaryota</taxon>
        <taxon>Fungi</taxon>
        <taxon>Fungi incertae sedis</taxon>
        <taxon>Mucoromycota</taxon>
        <taxon>Glomeromycotina</taxon>
        <taxon>Glomeromycetes</taxon>
        <taxon>Diversisporales</taxon>
        <taxon>Gigasporaceae</taxon>
        <taxon>Gigaspora</taxon>
    </lineage>
</organism>
<protein>
    <submittedName>
        <fullName evidence="1">42578_t:CDS:1</fullName>
    </submittedName>
</protein>
<dbReference type="Proteomes" id="UP000789901">
    <property type="component" value="Unassembled WGS sequence"/>
</dbReference>